<feature type="transmembrane region" description="Helical" evidence="1">
    <location>
        <begin position="90"/>
        <end position="111"/>
    </location>
</feature>
<proteinExistence type="predicted"/>
<protein>
    <submittedName>
        <fullName evidence="2">Uncharacterized protein</fullName>
    </submittedName>
</protein>
<keyword evidence="1" id="KW-1133">Transmembrane helix</keyword>
<gene>
    <name evidence="2" type="ORF">GCM10009092_12290</name>
</gene>
<reference evidence="2 3" key="1">
    <citation type="journal article" date="2019" name="Int. J. Syst. Evol. Microbiol.">
        <title>The Global Catalogue of Microorganisms (GCM) 10K type strain sequencing project: providing services to taxonomists for standard genome sequencing and annotation.</title>
        <authorList>
            <consortium name="The Broad Institute Genomics Platform"/>
            <consortium name="The Broad Institute Genome Sequencing Center for Infectious Disease"/>
            <person name="Wu L."/>
            <person name="Ma J."/>
        </authorList>
    </citation>
    <scope>NUCLEOTIDE SEQUENCE [LARGE SCALE GENOMIC DNA]</scope>
    <source>
        <strain evidence="2 3">JCM 13378</strain>
    </source>
</reference>
<accession>A0ABN0WXP3</accession>
<evidence type="ECO:0000313" key="2">
    <source>
        <dbReference type="EMBL" id="GAA0349430.1"/>
    </source>
</evidence>
<keyword evidence="3" id="KW-1185">Reference proteome</keyword>
<keyword evidence="1" id="KW-0472">Membrane</keyword>
<evidence type="ECO:0000313" key="3">
    <source>
        <dbReference type="Proteomes" id="UP001501757"/>
    </source>
</evidence>
<comment type="caution">
    <text evidence="2">The sequence shown here is derived from an EMBL/GenBank/DDBJ whole genome shotgun (WGS) entry which is preliminary data.</text>
</comment>
<sequence>MLNNLQTTARKLRWLRPLLLLTGLTALAVFTYVLLLAGSAAEDKYILPSLITLFWSGTLYWFISAFTRLPARANSKDGFFKRCKAHIVRGFYSLLMMLAFALTLVIVFISIRSINIWWQSYS</sequence>
<evidence type="ECO:0000256" key="1">
    <source>
        <dbReference type="SAM" id="Phobius"/>
    </source>
</evidence>
<keyword evidence="1" id="KW-0812">Transmembrane</keyword>
<feature type="transmembrane region" description="Helical" evidence="1">
    <location>
        <begin position="50"/>
        <end position="69"/>
    </location>
</feature>
<dbReference type="RefSeq" id="WP_343842991.1">
    <property type="nucleotide sequence ID" value="NZ_BAAAEI010000006.1"/>
</dbReference>
<name>A0ABN0WXP3_9ALTE</name>
<organism evidence="2 3">
    <name type="scientific">Bowmanella denitrificans</name>
    <dbReference type="NCBI Taxonomy" id="366582"/>
    <lineage>
        <taxon>Bacteria</taxon>
        <taxon>Pseudomonadati</taxon>
        <taxon>Pseudomonadota</taxon>
        <taxon>Gammaproteobacteria</taxon>
        <taxon>Alteromonadales</taxon>
        <taxon>Alteromonadaceae</taxon>
        <taxon>Bowmanella</taxon>
    </lineage>
</organism>
<dbReference type="EMBL" id="BAAAEI010000006">
    <property type="protein sequence ID" value="GAA0349430.1"/>
    <property type="molecule type" value="Genomic_DNA"/>
</dbReference>
<dbReference type="Proteomes" id="UP001501757">
    <property type="component" value="Unassembled WGS sequence"/>
</dbReference>